<reference evidence="5 6" key="1">
    <citation type="journal article" date="2023" name="Limnol Oceanogr Lett">
        <title>Environmental adaptations by the intertidal Antarctic cyanobacterium Halotia branconii CENA392 as revealed using long-read genome sequencing.</title>
        <authorList>
            <person name="Dextro R.B."/>
            <person name="Delbaje E."/>
            <person name="Freitas P.N.N."/>
            <person name="Geraldes V."/>
            <person name="Pinto E."/>
            <person name="Long P.F."/>
            <person name="Fiore M.F."/>
        </authorList>
    </citation>
    <scope>NUCLEOTIDE SEQUENCE [LARGE SCALE GENOMIC DNA]</scope>
    <source>
        <strain evidence="5 6">CENA392</strain>
    </source>
</reference>
<name>A0AAJ6NSI7_9CYAN</name>
<dbReference type="PROSITE" id="PS51683">
    <property type="entry name" value="SAM_OMT_II"/>
    <property type="match status" value="1"/>
</dbReference>
<sequence length="75" mass="8473">MPDQSTLLMRWIINDWDDEKSSLILKNCHQAMLDCGKLLLIGSIIPPDNEPDPAKFIDVIMLLMAGGRELSKAEY</sequence>
<dbReference type="KEGG" id="hbq:QI031_29565"/>
<dbReference type="SUPFAM" id="SSF53335">
    <property type="entry name" value="S-adenosyl-L-methionine-dependent methyltransferases"/>
    <property type="match status" value="1"/>
</dbReference>
<dbReference type="GO" id="GO:0032259">
    <property type="term" value="P:methylation"/>
    <property type="evidence" value="ECO:0007669"/>
    <property type="project" value="UniProtKB-KW"/>
</dbReference>
<evidence type="ECO:0000256" key="2">
    <source>
        <dbReference type="ARBA" id="ARBA00022679"/>
    </source>
</evidence>
<organism evidence="5 6">
    <name type="scientific">Halotia branconii CENA392</name>
    <dbReference type="NCBI Taxonomy" id="1539056"/>
    <lineage>
        <taxon>Bacteria</taxon>
        <taxon>Bacillati</taxon>
        <taxon>Cyanobacteriota</taxon>
        <taxon>Cyanophyceae</taxon>
        <taxon>Nostocales</taxon>
        <taxon>Nodulariaceae</taxon>
        <taxon>Halotia</taxon>
    </lineage>
</organism>
<dbReference type="InterPro" id="IPR016461">
    <property type="entry name" value="COMT-like"/>
</dbReference>
<keyword evidence="6" id="KW-1185">Reference proteome</keyword>
<accession>A0AAJ6NSI7</accession>
<evidence type="ECO:0000313" key="6">
    <source>
        <dbReference type="Proteomes" id="UP001223520"/>
    </source>
</evidence>
<evidence type="ECO:0000256" key="1">
    <source>
        <dbReference type="ARBA" id="ARBA00022603"/>
    </source>
</evidence>
<evidence type="ECO:0000256" key="3">
    <source>
        <dbReference type="ARBA" id="ARBA00022691"/>
    </source>
</evidence>
<dbReference type="PANTHER" id="PTHR11746">
    <property type="entry name" value="O-METHYLTRANSFERASE"/>
    <property type="match status" value="1"/>
</dbReference>
<dbReference type="InterPro" id="IPR029063">
    <property type="entry name" value="SAM-dependent_MTases_sf"/>
</dbReference>
<keyword evidence="2" id="KW-0808">Transferase</keyword>
<keyword evidence="3" id="KW-0949">S-adenosyl-L-methionine</keyword>
<dbReference type="EMBL" id="CP124543">
    <property type="protein sequence ID" value="WGV25817.1"/>
    <property type="molecule type" value="Genomic_DNA"/>
</dbReference>
<proteinExistence type="predicted"/>
<feature type="domain" description="O-methyltransferase C-terminal" evidence="4">
    <location>
        <begin position="2"/>
        <end position="75"/>
    </location>
</feature>
<dbReference type="Proteomes" id="UP001223520">
    <property type="component" value="Chromosome"/>
</dbReference>
<evidence type="ECO:0000313" key="5">
    <source>
        <dbReference type="EMBL" id="WGV25817.1"/>
    </source>
</evidence>
<protein>
    <submittedName>
        <fullName evidence="5">Methyltransferase</fullName>
    </submittedName>
</protein>
<gene>
    <name evidence="5" type="ORF">QI031_29565</name>
</gene>
<dbReference type="Gene3D" id="3.40.50.150">
    <property type="entry name" value="Vaccinia Virus protein VP39"/>
    <property type="match status" value="1"/>
</dbReference>
<dbReference type="RefSeq" id="WP_281483104.1">
    <property type="nucleotide sequence ID" value="NZ_CP124543.1"/>
</dbReference>
<keyword evidence="1 5" id="KW-0489">Methyltransferase</keyword>
<evidence type="ECO:0000259" key="4">
    <source>
        <dbReference type="Pfam" id="PF00891"/>
    </source>
</evidence>
<dbReference type="GO" id="GO:0008171">
    <property type="term" value="F:O-methyltransferase activity"/>
    <property type="evidence" value="ECO:0007669"/>
    <property type="project" value="InterPro"/>
</dbReference>
<dbReference type="Pfam" id="PF00891">
    <property type="entry name" value="Methyltransf_2"/>
    <property type="match status" value="1"/>
</dbReference>
<dbReference type="AlphaFoldDB" id="A0AAJ6NSI7"/>
<dbReference type="InterPro" id="IPR001077">
    <property type="entry name" value="COMT_C"/>
</dbReference>